<organism evidence="8 9">
    <name type="scientific">Caloramator quimbayensis</name>
    <dbReference type="NCBI Taxonomy" id="1147123"/>
    <lineage>
        <taxon>Bacteria</taxon>
        <taxon>Bacillati</taxon>
        <taxon>Bacillota</taxon>
        <taxon>Clostridia</taxon>
        <taxon>Eubacteriales</taxon>
        <taxon>Clostridiaceae</taxon>
        <taxon>Caloramator</taxon>
    </lineage>
</organism>
<evidence type="ECO:0000256" key="5">
    <source>
        <dbReference type="ARBA" id="ARBA00022989"/>
    </source>
</evidence>
<sequence length="440" mass="46677">MNLSYISLLLSIVLLLFLYFLKIKKVSFGIRVLTAMLLGIAIGAVFKKDALIIEPVGKIFVGLIKMVVIPLIFTSIISSITALNNPNQLKRIALKTILLLLITTALASVIGIAAAVSFNLGSGLQFAKDSAFKAREIPSFAKVLIDMIPSNPIASMAEGKTIPTIVFSIFIALAIIIEENRKPKSTKPVTDFINAFAKIMYRITKIIIKLAPYGVFALMASISAEYGLSTLIPLGKVIIAVYLACLLQVIIVHAGLVALIVRINPLRFFKSIYPAQLVAFTTQSSYGTLPVTIKSLIGRTKISEKIASFVAPIGATVGMNACGGLYPAIAAVFVANVFNISLNTNDYLMIIAATTLGSIGIAGVPGTASIAATVVLSTLGLPLEGLAMLLGIDVIIDMARTATNVTGASVAALIVAASENEFDREAFNNSKLDELELNTV</sequence>
<dbReference type="PANTHER" id="PTHR42865:SF7">
    <property type="entry name" value="PROTON_GLUTAMATE-ASPARTATE SYMPORTER"/>
    <property type="match status" value="1"/>
</dbReference>
<dbReference type="GO" id="GO:0005886">
    <property type="term" value="C:plasma membrane"/>
    <property type="evidence" value="ECO:0007669"/>
    <property type="project" value="UniProtKB-SubCell"/>
</dbReference>
<dbReference type="STRING" id="1147123.SAMN05443428_1118"/>
<proteinExistence type="predicted"/>
<evidence type="ECO:0000256" key="3">
    <source>
        <dbReference type="ARBA" id="ARBA00022475"/>
    </source>
</evidence>
<evidence type="ECO:0000256" key="4">
    <source>
        <dbReference type="ARBA" id="ARBA00022692"/>
    </source>
</evidence>
<feature type="transmembrane region" description="Helical" evidence="7">
    <location>
        <begin position="161"/>
        <end position="177"/>
    </location>
</feature>
<evidence type="ECO:0000256" key="2">
    <source>
        <dbReference type="ARBA" id="ARBA00022448"/>
    </source>
</evidence>
<dbReference type="GO" id="GO:0006835">
    <property type="term" value="P:dicarboxylic acid transport"/>
    <property type="evidence" value="ECO:0007669"/>
    <property type="project" value="TreeGrafter"/>
</dbReference>
<evidence type="ECO:0000313" key="8">
    <source>
        <dbReference type="EMBL" id="SKA91162.1"/>
    </source>
</evidence>
<keyword evidence="3" id="KW-1003">Cell membrane</keyword>
<feature type="transmembrane region" description="Helical" evidence="7">
    <location>
        <begin position="309"/>
        <end position="335"/>
    </location>
</feature>
<dbReference type="RefSeq" id="WP_078696659.1">
    <property type="nucleotide sequence ID" value="NZ_FUYH01000011.1"/>
</dbReference>
<keyword evidence="2" id="KW-0813">Transport</keyword>
<dbReference type="PANTHER" id="PTHR42865">
    <property type="entry name" value="PROTON/GLUTAMATE-ASPARTATE SYMPORTER"/>
    <property type="match status" value="1"/>
</dbReference>
<feature type="transmembrane region" description="Helical" evidence="7">
    <location>
        <begin position="347"/>
        <end position="376"/>
    </location>
</feature>
<reference evidence="9" key="1">
    <citation type="submission" date="2017-02" db="EMBL/GenBank/DDBJ databases">
        <authorList>
            <person name="Varghese N."/>
            <person name="Submissions S."/>
        </authorList>
    </citation>
    <scope>NUCLEOTIDE SEQUENCE [LARGE SCALE GENOMIC DNA]</scope>
    <source>
        <strain evidence="9">USBA 833</strain>
    </source>
</reference>
<dbReference type="Pfam" id="PF00375">
    <property type="entry name" value="SDF"/>
    <property type="match status" value="1"/>
</dbReference>
<gene>
    <name evidence="8" type="ORF">SAMN05443428_1118</name>
</gene>
<dbReference type="InterPro" id="IPR001991">
    <property type="entry name" value="Na-dicarboxylate_symporter"/>
</dbReference>
<keyword evidence="4 7" id="KW-0812">Transmembrane</keyword>
<feature type="transmembrane region" description="Helical" evidence="7">
    <location>
        <begin position="96"/>
        <end position="118"/>
    </location>
</feature>
<protein>
    <recommendedName>
        <fullName evidence="10">Na+/H+-dicarboxylate symporter</fullName>
    </recommendedName>
</protein>
<evidence type="ECO:0000256" key="6">
    <source>
        <dbReference type="ARBA" id="ARBA00023136"/>
    </source>
</evidence>
<dbReference type="Proteomes" id="UP000190105">
    <property type="component" value="Unassembled WGS sequence"/>
</dbReference>
<dbReference type="AlphaFoldDB" id="A0A1T4XNQ9"/>
<keyword evidence="9" id="KW-1185">Reference proteome</keyword>
<feature type="transmembrane region" description="Helical" evidence="7">
    <location>
        <begin position="6"/>
        <end position="21"/>
    </location>
</feature>
<feature type="transmembrane region" description="Helical" evidence="7">
    <location>
        <begin position="59"/>
        <end position="84"/>
    </location>
</feature>
<evidence type="ECO:0000256" key="1">
    <source>
        <dbReference type="ARBA" id="ARBA00004651"/>
    </source>
</evidence>
<keyword evidence="6 7" id="KW-0472">Membrane</keyword>
<evidence type="ECO:0000313" key="9">
    <source>
        <dbReference type="Proteomes" id="UP000190105"/>
    </source>
</evidence>
<dbReference type="PRINTS" id="PR00173">
    <property type="entry name" value="EDTRNSPORT"/>
</dbReference>
<feature type="transmembrane region" description="Helical" evidence="7">
    <location>
        <begin position="28"/>
        <end position="47"/>
    </location>
</feature>
<dbReference type="GO" id="GO:0015293">
    <property type="term" value="F:symporter activity"/>
    <property type="evidence" value="ECO:0007669"/>
    <property type="project" value="UniProtKB-KW"/>
</dbReference>
<dbReference type="OrthoDB" id="7778689at2"/>
<comment type="subcellular location">
    <subcellularLocation>
        <location evidence="1">Cell membrane</location>
        <topology evidence="1">Multi-pass membrane protein</topology>
    </subcellularLocation>
</comment>
<feature type="transmembrane region" description="Helical" evidence="7">
    <location>
        <begin position="210"/>
        <end position="232"/>
    </location>
</feature>
<evidence type="ECO:0008006" key="10">
    <source>
        <dbReference type="Google" id="ProtNLM"/>
    </source>
</evidence>
<dbReference type="InterPro" id="IPR036458">
    <property type="entry name" value="Na:dicarbo_symporter_sf"/>
</dbReference>
<accession>A0A1T4XNQ9</accession>
<dbReference type="SUPFAM" id="SSF118215">
    <property type="entry name" value="Proton glutamate symport protein"/>
    <property type="match status" value="1"/>
</dbReference>
<feature type="transmembrane region" description="Helical" evidence="7">
    <location>
        <begin position="238"/>
        <end position="261"/>
    </location>
</feature>
<name>A0A1T4XNQ9_9CLOT</name>
<dbReference type="EMBL" id="FUYH01000011">
    <property type="protein sequence ID" value="SKA91162.1"/>
    <property type="molecule type" value="Genomic_DNA"/>
</dbReference>
<evidence type="ECO:0000256" key="7">
    <source>
        <dbReference type="SAM" id="Phobius"/>
    </source>
</evidence>
<keyword evidence="5 7" id="KW-1133">Transmembrane helix</keyword>
<dbReference type="Gene3D" id="1.10.3860.10">
    <property type="entry name" value="Sodium:dicarboxylate symporter"/>
    <property type="match status" value="1"/>
</dbReference>